<organism evidence="12 13">
    <name type="scientific">Vibrio hepatarius</name>
    <dbReference type="NCBI Taxonomy" id="171383"/>
    <lineage>
        <taxon>Bacteria</taxon>
        <taxon>Pseudomonadati</taxon>
        <taxon>Pseudomonadota</taxon>
        <taxon>Gammaproteobacteria</taxon>
        <taxon>Vibrionales</taxon>
        <taxon>Vibrionaceae</taxon>
        <taxon>Vibrio</taxon>
        <taxon>Vibrio oreintalis group</taxon>
    </lineage>
</organism>
<evidence type="ECO:0000256" key="10">
    <source>
        <dbReference type="RuleBase" id="RU362123"/>
    </source>
</evidence>
<evidence type="ECO:0000256" key="3">
    <source>
        <dbReference type="ARBA" id="ARBA00022448"/>
    </source>
</evidence>
<comment type="function">
    <text evidence="10">Interacts with outer membrane receptor proteins that carry out high-affinity binding and energy dependent uptake into the periplasmic space of specific substrates. It could act to transduce energy from the cytoplasmic membrane to specific energy-requiring processes in the outer membrane, resulting in the release into the periplasm of ligands bound by these outer membrane proteins.</text>
</comment>
<evidence type="ECO:0000313" key="13">
    <source>
        <dbReference type="Proteomes" id="UP000037530"/>
    </source>
</evidence>
<dbReference type="AlphaFoldDB" id="A0A0M0I209"/>
<proteinExistence type="inferred from homology"/>
<evidence type="ECO:0000256" key="6">
    <source>
        <dbReference type="ARBA" id="ARBA00022692"/>
    </source>
</evidence>
<keyword evidence="8" id="KW-1133">Transmembrane helix</keyword>
<dbReference type="STRING" id="171383.AKJ31_07730"/>
<dbReference type="GO" id="GO:0015031">
    <property type="term" value="P:protein transport"/>
    <property type="evidence" value="ECO:0007669"/>
    <property type="project" value="UniProtKB-UniRule"/>
</dbReference>
<dbReference type="GO" id="GO:0055085">
    <property type="term" value="P:transmembrane transport"/>
    <property type="evidence" value="ECO:0007669"/>
    <property type="project" value="InterPro"/>
</dbReference>
<evidence type="ECO:0000256" key="4">
    <source>
        <dbReference type="ARBA" id="ARBA00022475"/>
    </source>
</evidence>
<dbReference type="GO" id="GO:0031992">
    <property type="term" value="F:energy transducer activity"/>
    <property type="evidence" value="ECO:0007669"/>
    <property type="project" value="InterPro"/>
</dbReference>
<dbReference type="PRINTS" id="PR01374">
    <property type="entry name" value="TONBPROTEIN"/>
</dbReference>
<evidence type="ECO:0000256" key="2">
    <source>
        <dbReference type="ARBA" id="ARBA00006555"/>
    </source>
</evidence>
<dbReference type="NCBIfam" id="TIGR01352">
    <property type="entry name" value="tonB_Cterm"/>
    <property type="match status" value="1"/>
</dbReference>
<dbReference type="Gene3D" id="3.30.1150.10">
    <property type="match status" value="1"/>
</dbReference>
<dbReference type="EMBL" id="LHPI01000004">
    <property type="protein sequence ID" value="KOO08365.1"/>
    <property type="molecule type" value="Genomic_DNA"/>
</dbReference>
<reference evidence="13" key="1">
    <citation type="submission" date="2015-08" db="EMBL/GenBank/DDBJ databases">
        <title>Vibrio galatheae sp. nov., a novel member of the Vibrionaceae family isolated from the Solomon Islands.</title>
        <authorList>
            <person name="Giubergia S."/>
            <person name="Machado H."/>
            <person name="Mateiu R.V."/>
            <person name="Gram L."/>
        </authorList>
    </citation>
    <scope>NUCLEOTIDE SEQUENCE [LARGE SCALE GENOMIC DNA]</scope>
    <source>
        <strain evidence="13">DSM 19134</strain>
    </source>
</reference>
<dbReference type="PANTHER" id="PTHR33446">
    <property type="entry name" value="PROTEIN TONB-RELATED"/>
    <property type="match status" value="1"/>
</dbReference>
<dbReference type="PANTHER" id="PTHR33446:SF14">
    <property type="entry name" value="PROTEIN TONB"/>
    <property type="match status" value="1"/>
</dbReference>
<evidence type="ECO:0000256" key="8">
    <source>
        <dbReference type="ARBA" id="ARBA00022989"/>
    </source>
</evidence>
<keyword evidence="5 10" id="KW-0997">Cell inner membrane</keyword>
<evidence type="ECO:0000256" key="1">
    <source>
        <dbReference type="ARBA" id="ARBA00004383"/>
    </source>
</evidence>
<dbReference type="InterPro" id="IPR051045">
    <property type="entry name" value="TonB-dependent_transducer"/>
</dbReference>
<evidence type="ECO:0000256" key="5">
    <source>
        <dbReference type="ARBA" id="ARBA00022519"/>
    </source>
</evidence>
<keyword evidence="10" id="KW-0735">Signal-anchor</keyword>
<dbReference type="GO" id="GO:0030288">
    <property type="term" value="C:outer membrane-bounded periplasmic space"/>
    <property type="evidence" value="ECO:0007669"/>
    <property type="project" value="InterPro"/>
</dbReference>
<feature type="domain" description="TonB C-terminal" evidence="11">
    <location>
        <begin position="116"/>
        <end position="208"/>
    </location>
</feature>
<protein>
    <recommendedName>
        <fullName evidence="10">Protein TonB</fullName>
    </recommendedName>
</protein>
<keyword evidence="4 10" id="KW-1003">Cell membrane</keyword>
<evidence type="ECO:0000256" key="7">
    <source>
        <dbReference type="ARBA" id="ARBA00022927"/>
    </source>
</evidence>
<keyword evidence="9" id="KW-0472">Membrane</keyword>
<keyword evidence="13" id="KW-1185">Reference proteome</keyword>
<dbReference type="RefSeq" id="WP_053408528.1">
    <property type="nucleotide sequence ID" value="NZ_DAIPHI010000001.1"/>
</dbReference>
<dbReference type="PROSITE" id="PS52015">
    <property type="entry name" value="TONB_CTD"/>
    <property type="match status" value="1"/>
</dbReference>
<name>A0A0M0I209_9VIBR</name>
<comment type="subcellular location">
    <subcellularLocation>
        <location evidence="1 10">Cell inner membrane</location>
        <topology evidence="1 10">Single-pass membrane protein</topology>
        <orientation evidence="1 10">Periplasmic side</orientation>
    </subcellularLocation>
</comment>
<dbReference type="Pfam" id="PF03544">
    <property type="entry name" value="TonB_C"/>
    <property type="match status" value="1"/>
</dbReference>
<keyword evidence="3 10" id="KW-0813">Transport</keyword>
<evidence type="ECO:0000313" key="12">
    <source>
        <dbReference type="EMBL" id="KOO08365.1"/>
    </source>
</evidence>
<evidence type="ECO:0000259" key="11">
    <source>
        <dbReference type="PROSITE" id="PS52015"/>
    </source>
</evidence>
<dbReference type="GO" id="GO:0015891">
    <property type="term" value="P:siderophore transport"/>
    <property type="evidence" value="ECO:0007669"/>
    <property type="project" value="InterPro"/>
</dbReference>
<gene>
    <name evidence="12" type="ORF">AKJ31_07730</name>
</gene>
<keyword evidence="6" id="KW-0812">Transmembrane</keyword>
<dbReference type="PATRIC" id="fig|171383.3.peg.1590"/>
<comment type="similarity">
    <text evidence="2 10">Belongs to the TonB family.</text>
</comment>
<dbReference type="Proteomes" id="UP000037530">
    <property type="component" value="Unassembled WGS sequence"/>
</dbReference>
<dbReference type="InterPro" id="IPR006260">
    <property type="entry name" value="TonB/TolA_C"/>
</dbReference>
<comment type="caution">
    <text evidence="12">The sequence shown here is derived from an EMBL/GenBank/DDBJ whole genome shotgun (WGS) entry which is preliminary data.</text>
</comment>
<dbReference type="GO" id="GO:0005886">
    <property type="term" value="C:plasma membrane"/>
    <property type="evidence" value="ECO:0007669"/>
    <property type="project" value="UniProtKB-SubCell"/>
</dbReference>
<accession>A0A0M0I209</accession>
<dbReference type="OrthoDB" id="1628901at2"/>
<sequence length="208" mass="23054">MLRLLVALPIAGCLAIVLFSLMAWLVNAPKQTQQHSVEVTNVSYLVSEQDNEAQTRSRSLPPEPKVIPTQAPQTFVDLPQTLSIPSMDAPVDAGALGLNINIGAVDVQAPQIAQISGSQQAMPLYRVDPNYPAKARKRRAEGFVIIKFNIDPQGKPVDLEVIDANPKRLFEQEAIKALKQWRYQPKLEFGKAVVQHGQTVKLEFRQPK</sequence>
<dbReference type="InterPro" id="IPR003538">
    <property type="entry name" value="TonB"/>
</dbReference>
<evidence type="ECO:0000256" key="9">
    <source>
        <dbReference type="ARBA" id="ARBA00023136"/>
    </source>
</evidence>
<dbReference type="FunFam" id="3.30.1150.10:FF:000006">
    <property type="entry name" value="Protein TonB"/>
    <property type="match status" value="1"/>
</dbReference>
<dbReference type="InterPro" id="IPR037682">
    <property type="entry name" value="TonB_C"/>
</dbReference>
<dbReference type="SUPFAM" id="SSF74653">
    <property type="entry name" value="TolA/TonB C-terminal domain"/>
    <property type="match status" value="1"/>
</dbReference>
<keyword evidence="7 10" id="KW-0653">Protein transport</keyword>